<evidence type="ECO:0000313" key="4">
    <source>
        <dbReference type="Proteomes" id="UP000198131"/>
    </source>
</evidence>
<feature type="region of interest" description="Disordered" evidence="1">
    <location>
        <begin position="73"/>
        <end position="132"/>
    </location>
</feature>
<keyword evidence="4" id="KW-1185">Reference proteome</keyword>
<dbReference type="Proteomes" id="UP000198131">
    <property type="component" value="Unassembled WGS sequence"/>
</dbReference>
<accession>A0A212TQJ7</accession>
<proteinExistence type="predicted"/>
<reference evidence="4" key="1">
    <citation type="submission" date="2017-06" db="EMBL/GenBank/DDBJ databases">
        <authorList>
            <person name="Varghese N."/>
            <person name="Submissions S."/>
        </authorList>
    </citation>
    <scope>NUCLEOTIDE SEQUENCE [LARGE SCALE GENOMIC DNA]</scope>
    <source>
        <strain evidence="4">DSM 11116</strain>
    </source>
</reference>
<feature type="compositionally biased region" description="Basic and acidic residues" evidence="1">
    <location>
        <begin position="35"/>
        <end position="53"/>
    </location>
</feature>
<sequence length="132" mass="13426">MKKTLLSAAALLCTFAALAQTPTAVAQDGRAPKQAKHDGKTKQHNEDKDDADVQKAAPVNHGQAVSAVATTTTLTGAAKGAAVSTVARSDAKAAKGIRPERSARGDRSHGNRQTGSTHAAGHDKSGAGHGKR</sequence>
<keyword evidence="2" id="KW-0732">Signal</keyword>
<feature type="compositionally biased region" description="Basic and acidic residues" evidence="1">
    <location>
        <begin position="89"/>
        <end position="109"/>
    </location>
</feature>
<feature type="chain" id="PRO_5012148903" evidence="2">
    <location>
        <begin position="20"/>
        <end position="132"/>
    </location>
</feature>
<feature type="region of interest" description="Disordered" evidence="1">
    <location>
        <begin position="23"/>
        <end position="54"/>
    </location>
</feature>
<gene>
    <name evidence="3" type="ORF">SAMN06265337_2244</name>
</gene>
<evidence type="ECO:0000256" key="1">
    <source>
        <dbReference type="SAM" id="MobiDB-lite"/>
    </source>
</evidence>
<dbReference type="RefSeq" id="WP_088843465.1">
    <property type="nucleotide sequence ID" value="NZ_FYEW01000001.1"/>
</dbReference>
<dbReference type="EMBL" id="FYEW01000001">
    <property type="protein sequence ID" value="SNC68297.1"/>
    <property type="molecule type" value="Genomic_DNA"/>
</dbReference>
<evidence type="ECO:0000256" key="2">
    <source>
        <dbReference type="SAM" id="SignalP"/>
    </source>
</evidence>
<feature type="compositionally biased region" description="Low complexity" evidence="1">
    <location>
        <begin position="73"/>
        <end position="83"/>
    </location>
</feature>
<evidence type="ECO:0000313" key="3">
    <source>
        <dbReference type="EMBL" id="SNC68297.1"/>
    </source>
</evidence>
<dbReference type="AlphaFoldDB" id="A0A212TQJ7"/>
<feature type="signal peptide" evidence="2">
    <location>
        <begin position="1"/>
        <end position="19"/>
    </location>
</feature>
<protein>
    <submittedName>
        <fullName evidence="3">Uncharacterized protein</fullName>
    </submittedName>
</protein>
<organism evidence="3 4">
    <name type="scientific">Hymenobacter gelipurpurascens</name>
    <dbReference type="NCBI Taxonomy" id="89968"/>
    <lineage>
        <taxon>Bacteria</taxon>
        <taxon>Pseudomonadati</taxon>
        <taxon>Bacteroidota</taxon>
        <taxon>Cytophagia</taxon>
        <taxon>Cytophagales</taxon>
        <taxon>Hymenobacteraceae</taxon>
        <taxon>Hymenobacter</taxon>
    </lineage>
</organism>
<name>A0A212TQJ7_9BACT</name>